<dbReference type="Gene3D" id="1.10.8.430">
    <property type="entry name" value="Helical domain of apoptotic protease-activating factors"/>
    <property type="match status" value="1"/>
</dbReference>
<name>A0A8B8K0T2_ABRPR</name>
<dbReference type="Pfam" id="PF00931">
    <property type="entry name" value="NB-ARC"/>
    <property type="match status" value="1"/>
</dbReference>
<dbReference type="SMART" id="SM00255">
    <property type="entry name" value="TIR"/>
    <property type="match status" value="1"/>
</dbReference>
<evidence type="ECO:0000256" key="4">
    <source>
        <dbReference type="ARBA" id="ARBA00022801"/>
    </source>
</evidence>
<dbReference type="Pfam" id="PF23282">
    <property type="entry name" value="WHD_ROQ1"/>
    <property type="match status" value="1"/>
</dbReference>
<dbReference type="InterPro" id="IPR042197">
    <property type="entry name" value="Apaf_helical"/>
</dbReference>
<dbReference type="GO" id="GO:0043531">
    <property type="term" value="F:ADP binding"/>
    <property type="evidence" value="ECO:0007669"/>
    <property type="project" value="InterPro"/>
</dbReference>
<dbReference type="InterPro" id="IPR036390">
    <property type="entry name" value="WH_DNA-bd_sf"/>
</dbReference>
<evidence type="ECO:0000256" key="7">
    <source>
        <dbReference type="ARBA" id="ARBA00047304"/>
    </source>
</evidence>
<dbReference type="Proteomes" id="UP000694853">
    <property type="component" value="Unplaced"/>
</dbReference>
<sequence length="1094" mass="125004">MPDTKFIAHKRQFWASANDHQLLPERIAARASKLEMRSLWNSGINNVCVRCRISKPPLNLFATVGIKKRETVNKIVAKVIGVAAKSTSNNAPQIKYDVFVSFRGKEIYHGFLSLLIDAFCQKQINAFVDDTVERGEHISPSLLEAIEGSSISLIIFSEDYASSSTCLEELVKIIECKEKYGQTVVPIFYQVDPKDVEHQKKSYENAFAEHEKMYNMSRVQIWRHALNESTDLSGIKSSDFQNDAELLEEIVNLLLLRLNKHPINSKGLVGICKPIAHLESLLCQESKDVRIIGIWGVGGIGKTTIVEEVFNQQCSNYEGCCFLAKVREELGRHGTISLMERLFSALLAEDVKINTQNELLNYKKRIGCMKVLIVLDDVNDTNLLKILFGKVDWFGAGSRVIITTRDQQVLSTIKVDDIYEVGLLSYSEALQLFNFNAFNQSHFEMEYYELLKEVVNYVKGIPLVLKVLGSLFRGKDKKAWKIYLDKLENMPSKKVHDVLRLCYDDLNHEEQVIFLDLACFFVGLDLDLVSIITLSNDHDNDNSIAVGLVSLLDKALITISEDKVISMHDSVQEMGWEIVRQESSEDPGSCSRLWDPDDIYEVLNNNKGNEAIKSMRIDLSAVRKLKLNPTVFEKMTNLQFLDFHGEYDQDWLDIFPQGLQSLSNNLRYLNWTHYPLKSLPENFSAKNLVILDLSYSKVEKLWNGVQNLENLKIVKLCNCEFLKELPDFSKATNLEVLNCSWCVQLTSVHPSIFSLNKLEFSVTSENMMELRLTGTSINALPSSLGLQSKMETLVVGYSDIQSLPSCIKDLTRLRYLDLRRCYELQTLPELPPSIEILLVEECTSLKTVLFPSTPTERFNENRKRAEFWNCFNLDEASLIAIGLSASRNIRKFACLHIFPSKHDHDNYSDYNQSMYVYPGSNVPEWLEYKTKNDYIVIDLPAAQIPSMLGFIFCFIIGKDSEYGEILIIDVTVSDGDGEGKKENFEMHMTRPCAKIALDHVCVMYNQQFSDYLLSRAEYQKRFQIKVTTRMKSSESRYRPEVAIKGIGVSKINGSTYLNFIRIRELIYIENNWDSLMLSIFLCISVLQLKMKNLI</sequence>
<dbReference type="PANTHER" id="PTHR11017">
    <property type="entry name" value="LEUCINE-RICH REPEAT-CONTAINING PROTEIN"/>
    <property type="match status" value="1"/>
</dbReference>
<dbReference type="Gene3D" id="3.40.50.300">
    <property type="entry name" value="P-loop containing nucleotide triphosphate hydrolases"/>
    <property type="match status" value="1"/>
</dbReference>
<dbReference type="SUPFAM" id="SSF52200">
    <property type="entry name" value="Toll/Interleukin receptor TIR domain"/>
    <property type="match status" value="1"/>
</dbReference>
<dbReference type="GO" id="GO:0006952">
    <property type="term" value="P:defense response"/>
    <property type="evidence" value="ECO:0007669"/>
    <property type="project" value="UniProtKB-KW"/>
</dbReference>
<dbReference type="GeneID" id="113850948"/>
<dbReference type="PANTHER" id="PTHR11017:SF263">
    <property type="entry name" value="ADP-RIBOSYL CYCLASE_CYCLIC ADP-RIBOSE HYDROLASE"/>
    <property type="match status" value="1"/>
</dbReference>
<evidence type="ECO:0000256" key="2">
    <source>
        <dbReference type="ARBA" id="ARBA00022614"/>
    </source>
</evidence>
<dbReference type="OrthoDB" id="1357022at2759"/>
<dbReference type="SUPFAM" id="SSF52540">
    <property type="entry name" value="P-loop containing nucleoside triphosphate hydrolases"/>
    <property type="match status" value="1"/>
</dbReference>
<evidence type="ECO:0000313" key="9">
    <source>
        <dbReference type="Proteomes" id="UP000694853"/>
    </source>
</evidence>
<dbReference type="InterPro" id="IPR044974">
    <property type="entry name" value="Disease_R_plants"/>
</dbReference>
<evidence type="ECO:0000256" key="1">
    <source>
        <dbReference type="ARBA" id="ARBA00011982"/>
    </source>
</evidence>
<evidence type="ECO:0000256" key="6">
    <source>
        <dbReference type="ARBA" id="ARBA00023027"/>
    </source>
</evidence>
<dbReference type="InterPro" id="IPR000157">
    <property type="entry name" value="TIR_dom"/>
</dbReference>
<dbReference type="Pfam" id="PF20160">
    <property type="entry name" value="C-JID"/>
    <property type="match status" value="1"/>
</dbReference>
<dbReference type="InterPro" id="IPR032675">
    <property type="entry name" value="LRR_dom_sf"/>
</dbReference>
<evidence type="ECO:0000313" key="10">
    <source>
        <dbReference type="RefSeq" id="XP_027337256.1"/>
    </source>
</evidence>
<dbReference type="GO" id="GO:0007165">
    <property type="term" value="P:signal transduction"/>
    <property type="evidence" value="ECO:0007669"/>
    <property type="project" value="InterPro"/>
</dbReference>
<dbReference type="InterPro" id="IPR045344">
    <property type="entry name" value="C-JID"/>
</dbReference>
<dbReference type="Gene3D" id="3.40.50.10140">
    <property type="entry name" value="Toll/interleukin-1 receptor homology (TIR) domain"/>
    <property type="match status" value="1"/>
</dbReference>
<dbReference type="AlphaFoldDB" id="A0A8B8K0T2"/>
<dbReference type="FunFam" id="3.40.50.10140:FF:000007">
    <property type="entry name" value="Disease resistance protein (TIR-NBS-LRR class)"/>
    <property type="match status" value="1"/>
</dbReference>
<evidence type="ECO:0000256" key="5">
    <source>
        <dbReference type="ARBA" id="ARBA00022821"/>
    </source>
</evidence>
<comment type="catalytic activity">
    <reaction evidence="7">
        <text>NAD(+) + H2O = ADP-D-ribose + nicotinamide + H(+)</text>
        <dbReference type="Rhea" id="RHEA:16301"/>
        <dbReference type="ChEBI" id="CHEBI:15377"/>
        <dbReference type="ChEBI" id="CHEBI:15378"/>
        <dbReference type="ChEBI" id="CHEBI:17154"/>
        <dbReference type="ChEBI" id="CHEBI:57540"/>
        <dbReference type="ChEBI" id="CHEBI:57967"/>
        <dbReference type="EC" id="3.2.2.6"/>
    </reaction>
    <physiologicalReaction direction="left-to-right" evidence="7">
        <dbReference type="Rhea" id="RHEA:16302"/>
    </physiologicalReaction>
</comment>
<reference evidence="10" key="2">
    <citation type="submission" date="2025-08" db="UniProtKB">
        <authorList>
            <consortium name="RefSeq"/>
        </authorList>
    </citation>
    <scope>IDENTIFICATION</scope>
    <source>
        <tissue evidence="10">Young leaves</tissue>
    </source>
</reference>
<dbReference type="InterPro" id="IPR011713">
    <property type="entry name" value="Leu-rich_rpt_3"/>
</dbReference>
<dbReference type="PRINTS" id="PR00364">
    <property type="entry name" value="DISEASERSIST"/>
</dbReference>
<protein>
    <recommendedName>
        <fullName evidence="1">ADP-ribosyl cyclase/cyclic ADP-ribose hydrolase</fullName>
        <ecNumber evidence="1">3.2.2.6</ecNumber>
    </recommendedName>
</protein>
<evidence type="ECO:0000256" key="3">
    <source>
        <dbReference type="ARBA" id="ARBA00022737"/>
    </source>
</evidence>
<accession>A0A8B8K0T2</accession>
<reference evidence="9" key="1">
    <citation type="journal article" date="2019" name="Toxins">
        <title>Detection of Abrin-Like and Prepropulchellin-Like Toxin Genes and Transcripts Using Whole Genome Sequencing and Full-Length Transcript Sequencing of Abrus precatorius.</title>
        <authorList>
            <person name="Hovde B.T."/>
            <person name="Daligault H.E."/>
            <person name="Hanschen E.R."/>
            <person name="Kunde Y.A."/>
            <person name="Johnson M.B."/>
            <person name="Starkenburg S.R."/>
            <person name="Johnson S.L."/>
        </authorList>
    </citation>
    <scope>NUCLEOTIDE SEQUENCE [LARGE SCALE GENOMIC DNA]</scope>
</reference>
<evidence type="ECO:0000259" key="8">
    <source>
        <dbReference type="PROSITE" id="PS50104"/>
    </source>
</evidence>
<keyword evidence="2" id="KW-0433">Leucine-rich repeat</keyword>
<feature type="domain" description="TIR" evidence="8">
    <location>
        <begin position="94"/>
        <end position="258"/>
    </location>
</feature>
<dbReference type="GO" id="GO:0061809">
    <property type="term" value="F:NAD+ nucleosidase activity, cyclic ADP-ribose generating"/>
    <property type="evidence" value="ECO:0007669"/>
    <property type="project" value="UniProtKB-EC"/>
</dbReference>
<dbReference type="Gene3D" id="3.80.10.10">
    <property type="entry name" value="Ribonuclease Inhibitor"/>
    <property type="match status" value="1"/>
</dbReference>
<dbReference type="KEGG" id="aprc:113850948"/>
<organism evidence="9 10">
    <name type="scientific">Abrus precatorius</name>
    <name type="common">Indian licorice</name>
    <name type="synonym">Glycine abrus</name>
    <dbReference type="NCBI Taxonomy" id="3816"/>
    <lineage>
        <taxon>Eukaryota</taxon>
        <taxon>Viridiplantae</taxon>
        <taxon>Streptophyta</taxon>
        <taxon>Embryophyta</taxon>
        <taxon>Tracheophyta</taxon>
        <taxon>Spermatophyta</taxon>
        <taxon>Magnoliopsida</taxon>
        <taxon>eudicotyledons</taxon>
        <taxon>Gunneridae</taxon>
        <taxon>Pentapetalae</taxon>
        <taxon>rosids</taxon>
        <taxon>fabids</taxon>
        <taxon>Fabales</taxon>
        <taxon>Fabaceae</taxon>
        <taxon>Papilionoideae</taxon>
        <taxon>50 kb inversion clade</taxon>
        <taxon>NPAAA clade</taxon>
        <taxon>indigoferoid/millettioid clade</taxon>
        <taxon>Abreae</taxon>
        <taxon>Abrus</taxon>
    </lineage>
</organism>
<dbReference type="InterPro" id="IPR035897">
    <property type="entry name" value="Toll_tir_struct_dom_sf"/>
</dbReference>
<keyword evidence="9" id="KW-1185">Reference proteome</keyword>
<dbReference type="EC" id="3.2.2.6" evidence="1"/>
<dbReference type="Pfam" id="PF07725">
    <property type="entry name" value="LRR_3"/>
    <property type="match status" value="1"/>
</dbReference>
<dbReference type="SUPFAM" id="SSF46785">
    <property type="entry name" value="Winged helix' DNA-binding domain"/>
    <property type="match status" value="1"/>
</dbReference>
<dbReference type="RefSeq" id="XP_027337256.1">
    <property type="nucleotide sequence ID" value="XM_027481455.1"/>
</dbReference>
<dbReference type="PROSITE" id="PS50104">
    <property type="entry name" value="TIR"/>
    <property type="match status" value="1"/>
</dbReference>
<dbReference type="InterPro" id="IPR058192">
    <property type="entry name" value="WHD_ROQ1-like"/>
</dbReference>
<dbReference type="SUPFAM" id="SSF52058">
    <property type="entry name" value="L domain-like"/>
    <property type="match status" value="1"/>
</dbReference>
<dbReference type="Pfam" id="PF01582">
    <property type="entry name" value="TIR"/>
    <property type="match status" value="1"/>
</dbReference>
<proteinExistence type="predicted"/>
<keyword evidence="5" id="KW-0611">Plant defense</keyword>
<dbReference type="InterPro" id="IPR002182">
    <property type="entry name" value="NB-ARC"/>
</dbReference>
<keyword evidence="3" id="KW-0677">Repeat</keyword>
<keyword evidence="6" id="KW-0520">NAD</keyword>
<keyword evidence="4" id="KW-0378">Hydrolase</keyword>
<dbReference type="InterPro" id="IPR027417">
    <property type="entry name" value="P-loop_NTPase"/>
</dbReference>
<gene>
    <name evidence="10" type="primary">LOC113850948</name>
</gene>